<comment type="subunit">
    <text evidence="14">Homotetramer in membranes.</text>
</comment>
<dbReference type="GO" id="GO:0005576">
    <property type="term" value="C:extracellular region"/>
    <property type="evidence" value="ECO:0007669"/>
    <property type="project" value="UniProtKB-SubCell"/>
</dbReference>
<keyword evidence="11" id="KW-0472">Membrane</keyword>
<keyword evidence="3" id="KW-0268">Exocytosis</keyword>
<organism evidence="17 18">
    <name type="scientific">Araneus ventricosus</name>
    <name type="common">Orbweaver spider</name>
    <name type="synonym">Epeira ventricosa</name>
    <dbReference type="NCBI Taxonomy" id="182803"/>
    <lineage>
        <taxon>Eukaryota</taxon>
        <taxon>Metazoa</taxon>
        <taxon>Ecdysozoa</taxon>
        <taxon>Arthropoda</taxon>
        <taxon>Chelicerata</taxon>
        <taxon>Arachnida</taxon>
        <taxon>Araneae</taxon>
        <taxon>Araneomorphae</taxon>
        <taxon>Entelegynae</taxon>
        <taxon>Araneoidea</taxon>
        <taxon>Araneidae</taxon>
        <taxon>Araneus</taxon>
    </lineage>
</organism>
<evidence type="ECO:0000256" key="8">
    <source>
        <dbReference type="ARBA" id="ARBA00022737"/>
    </source>
</evidence>
<gene>
    <name evidence="17" type="primary">Ank3_28</name>
    <name evidence="17" type="ORF">AVEN_265006_1</name>
</gene>
<dbReference type="PRINTS" id="PR01415">
    <property type="entry name" value="ANKYRIN"/>
</dbReference>
<evidence type="ECO:0000256" key="5">
    <source>
        <dbReference type="ARBA" id="ARBA00022537"/>
    </source>
</evidence>
<dbReference type="GO" id="GO:0006887">
    <property type="term" value="P:exocytosis"/>
    <property type="evidence" value="ECO:0007669"/>
    <property type="project" value="UniProtKB-KW"/>
</dbReference>
<dbReference type="GO" id="GO:0044231">
    <property type="term" value="C:host cell presynaptic membrane"/>
    <property type="evidence" value="ECO:0007669"/>
    <property type="project" value="UniProtKB-KW"/>
</dbReference>
<feature type="repeat" description="ANK" evidence="16">
    <location>
        <begin position="1735"/>
        <end position="1767"/>
    </location>
</feature>
<feature type="repeat" description="ANK" evidence="16">
    <location>
        <begin position="1292"/>
        <end position="1324"/>
    </location>
</feature>
<dbReference type="EMBL" id="BGPR01000663">
    <property type="protein sequence ID" value="GBM30553.1"/>
    <property type="molecule type" value="Genomic_DNA"/>
</dbReference>
<feature type="repeat" description="ANK" evidence="16">
    <location>
        <begin position="1031"/>
        <end position="1063"/>
    </location>
</feature>
<dbReference type="PANTHER" id="PTHR24198:SF165">
    <property type="entry name" value="ANKYRIN REPEAT-CONTAINING PROTEIN-RELATED"/>
    <property type="match status" value="1"/>
</dbReference>
<evidence type="ECO:0000256" key="16">
    <source>
        <dbReference type="PROSITE-ProRule" id="PRU00023"/>
    </source>
</evidence>
<feature type="repeat" description="ANK" evidence="16">
    <location>
        <begin position="1064"/>
        <end position="1096"/>
    </location>
</feature>
<evidence type="ECO:0000256" key="12">
    <source>
        <dbReference type="ARBA" id="ARBA00023298"/>
    </source>
</evidence>
<evidence type="ECO:0000256" key="11">
    <source>
        <dbReference type="ARBA" id="ARBA00023136"/>
    </source>
</evidence>
<protein>
    <recommendedName>
        <fullName evidence="15">Alpha-latrotoxin</fullName>
    </recommendedName>
</protein>
<dbReference type="SUPFAM" id="SSF48403">
    <property type="entry name" value="Ankyrin repeat"/>
    <property type="match status" value="3"/>
</dbReference>
<dbReference type="SMART" id="SM00248">
    <property type="entry name" value="ANK"/>
    <property type="match status" value="28"/>
</dbReference>
<feature type="repeat" description="ANK" evidence="16">
    <location>
        <begin position="1768"/>
        <end position="1800"/>
    </location>
</feature>
<sequence>MATYKEDHNLLWLSSKFCKYVVNEFNDLDEVSAKLLYTGILEAVKEVISDDKIDYLMNMNQVLMEINKIKSDECLKNYQNSDGIGHFNLVSLACKNKAIKVLEYLFSEESQTLHNLSIQISGHKNESLLSVKDEFCHNAFYYAIRSNMTDLLNILVEKWQCQYSDEDLDDLLSQSYKELKLRNVSLTREMQLFVQSKILDLRFFHESTGGNSGTGNSWDQIKKRIELVVRCAQSIKTDYWDQDPDDKFILIAEFIAKNIHVLKSLLKSTYDRLPWEEIEFCLIIFIRCCKNSSKPNLVYNCALNKKQMLLHLFNFSIVLDTKHDKFENSNVIKLAKSVNLPRDSVVDNIIKENSEFRELYHDFEKIRDFCSLEIIKSYADLIESINATEKRKHLLVSRVLQVMGEHFKNTLESPKLSTSTANALLSSVSSNTRQIITKLRDSLSHEETLIIRSEIDKRAYIFKNIQTDLSRIKAAIPDILYAMKIASVKSLANKLMLCESLEDMKECYGPYRYSIDLYSKEMENIDLQTSVKRDFERLEEMLLCLDKNLNYKSNFEKILFEQIYNYIREEKERFGNLKQSFQFSSVSCILAHIFKENISCHLLRRMANNTEDDFLLEEEHSDKMKSVVKMVSELFSKVASRVFPSENEEVKFILFKIMIFLNFEMGSVKWIEEFGDIMCRNANKKLSLNLSENLLRTKLSQLKETLLDFDLTKGTSSTYFSSFESNMELQAATEILVLDILGILESSCSRNPFFLDSDLPVIIGKNLRNYLAHGNAIIDACLESSAAQLFVNANNILNQVLLKNSKKMDRVIKCDCLELENSIDSDLRTISNQRKLFVALGEGNMTGVEECVNEGADVYGKDCNSSTCLHFAGKAPDIAALKWILKQQVNIYSKDTAGQTVLHIAANFNRLEVMWYLVEQEHMSLVVSDVNGKTPLHIAVENQSNEIVKYLSKFEICLARKDIYGLTPLHTAILWNNIDAAKILLDKETDVDENRSSGNLTALHLAAKCENLYLVKLLIEKKASLDLECDFGVTALQFATLKGNFEIVKTLVESGADVNAKNECGIPPLLNAVGTGKVEIVEFLLQHGADINAFAYQQINALMVAAEYGHASVARLLLQKGAFVNSKGYLGLTPLHFAAFGGHYEIVELLLNHKAVVDCKSDKKQTPLHFSVFGGHKEIVQLLLEAGADVDATESTNCTPLLVAAAEGHEDIVNLLIHEGADINCKDGNEMTALHMAAINEDRGTVESLLKKGADIRSPNANKNTPLCFLIARGLSDLLTPEGKDVKTSDDNGYTLLHVAALYGDQMLVEYCIENSCEINARSTSGLTALHLAAQGNHEKIISLLLNNDADIHAKDSGGWTPLMFAVACNCRYVVEILVSHETYDLKFISDDKIQALQRSVLFGYCNIVDILLEYYKFDVDSELKRNLFITAVRFNHKNVVSTLLERGFEINGDSKPLHVAVVNGLYHMAEHLLSNGANPNLLDEDNCTPLDIAVKLGDDDMLEILLTEKADIRTESKFILSAAEYAVRENQLNIIKLLLQRKVIDVNFKGSSGSSLLHTSALSGSLDVTKYLVAEGADINVKDKEERKPVHIAAEKGFKDMVEFYLKYSDLGDDETAALFLVAARNGKANVCDLLLEKNVDVNAFRADDESPINLALVEGHKEVLSVLLHHGAYYNAHPSTLLKLNKDNDAGSLLRKVKNLFTAVQNNMASEVETLLKEESNSKYCLANARCVEKETVLHYACLKGYEEIVDILLKYKTNPNTRNETGDTPLHYAVKFSYFRIVKALLSNGAIYNALAESSKSPLDYATDRDIRDLLLFLNTVFTKVQDKDLSVLENVRRKDEGTMRSVIRAKNQEGKTLIEVAHICGFPVPNKLEMLFESDLVHEYESAAKFSHEKRYNEAFLALESILRKTVAVYGADSQAVLDVKRNLAAIFQEQGNLEKALHLRLEVYVSRKTSLGEDHVKTLLDETGLAVLLLKRGETHEPLRILEAVYTKLKGKLKPDDLNMIKFEKTFISALFEMNKFDEILKINNEAEKMCAQKEGKKYRILLADFQFLTAIVYSIQGKHSEALRLFEQVHKTRKNILTPHHSSTLEALSAVAKELYSQKRYEDSLEVYREVLGIQKLHLPVDHIDILESEYQVGKILYSQGMLVETLKIFLSLEPKIALVAPDSDLMKETKETIAALKFSLSAFKLNFMLDVIQNKIREADGNHEY</sequence>
<feature type="repeat" description="ANK" evidence="16">
    <location>
        <begin position="931"/>
        <end position="951"/>
    </location>
</feature>
<dbReference type="GO" id="GO:0090729">
    <property type="term" value="F:toxin activity"/>
    <property type="evidence" value="ECO:0007669"/>
    <property type="project" value="UniProtKB-KW"/>
</dbReference>
<feature type="repeat" description="ANK" evidence="16">
    <location>
        <begin position="1163"/>
        <end position="1195"/>
    </location>
</feature>
<comment type="subcellular location">
    <subcellularLocation>
        <location evidence="2">Secreted</location>
    </subcellularLocation>
    <subcellularLocation>
        <location evidence="1">Target cell membrane</location>
    </subcellularLocation>
</comment>
<feature type="repeat" description="ANK" evidence="16">
    <location>
        <begin position="1553"/>
        <end position="1585"/>
    </location>
</feature>
<dbReference type="PANTHER" id="PTHR24198">
    <property type="entry name" value="ANKYRIN REPEAT AND PROTEIN KINASE DOMAIN-CONTAINING PROTEIN"/>
    <property type="match status" value="1"/>
</dbReference>
<dbReference type="InterPro" id="IPR036770">
    <property type="entry name" value="Ankyrin_rpt-contain_sf"/>
</dbReference>
<dbReference type="GO" id="GO:0044218">
    <property type="term" value="C:other organism cell membrane"/>
    <property type="evidence" value="ECO:0007669"/>
    <property type="project" value="UniProtKB-KW"/>
</dbReference>
<comment type="caution">
    <text evidence="17">The sequence shown here is derived from an EMBL/GenBank/DDBJ whole genome shotgun (WGS) entry which is preliminary data.</text>
</comment>
<feature type="repeat" description="ANK" evidence="16">
    <location>
        <begin position="1649"/>
        <end position="1681"/>
    </location>
</feature>
<feature type="repeat" description="ANK" evidence="16">
    <location>
        <begin position="1325"/>
        <end position="1357"/>
    </location>
</feature>
<evidence type="ECO:0000256" key="4">
    <source>
        <dbReference type="ARBA" id="ARBA00022525"/>
    </source>
</evidence>
<dbReference type="Pfam" id="PF12796">
    <property type="entry name" value="Ank_2"/>
    <property type="match status" value="10"/>
</dbReference>
<keyword evidence="9" id="KW-0638">Presynaptic neurotoxin</keyword>
<dbReference type="Pfam" id="PF13424">
    <property type="entry name" value="TPR_12"/>
    <property type="match status" value="1"/>
</dbReference>
<keyword evidence="12" id="KW-1053">Target membrane</keyword>
<feature type="repeat" description="ANK" evidence="16">
    <location>
        <begin position="1130"/>
        <end position="1162"/>
    </location>
</feature>
<dbReference type="OrthoDB" id="194358at2759"/>
<evidence type="ECO:0000256" key="2">
    <source>
        <dbReference type="ARBA" id="ARBA00004613"/>
    </source>
</evidence>
<evidence type="ECO:0000256" key="6">
    <source>
        <dbReference type="ARBA" id="ARBA00022656"/>
    </source>
</evidence>
<dbReference type="PROSITE" id="PS50297">
    <property type="entry name" value="ANK_REP_REGION"/>
    <property type="match status" value="18"/>
</dbReference>
<proteinExistence type="inferred from homology"/>
<keyword evidence="7" id="KW-0528">Neurotoxin</keyword>
<dbReference type="SUPFAM" id="SSF48452">
    <property type="entry name" value="TPR-like"/>
    <property type="match status" value="1"/>
</dbReference>
<dbReference type="Gene3D" id="1.25.40.20">
    <property type="entry name" value="Ankyrin repeat-containing domain"/>
    <property type="match status" value="6"/>
</dbReference>
<evidence type="ECO:0000256" key="9">
    <source>
        <dbReference type="ARBA" id="ARBA00023028"/>
    </source>
</evidence>
<feature type="repeat" description="ANK" evidence="16">
    <location>
        <begin position="1196"/>
        <end position="1228"/>
    </location>
</feature>
<dbReference type="InterPro" id="IPR011990">
    <property type="entry name" value="TPR-like_helical_dom_sf"/>
</dbReference>
<keyword evidence="18" id="KW-1185">Reference proteome</keyword>
<dbReference type="PROSITE" id="PS50088">
    <property type="entry name" value="ANK_REPEAT"/>
    <property type="match status" value="18"/>
</dbReference>
<feature type="repeat" description="ANK" evidence="16">
    <location>
        <begin position="964"/>
        <end position="996"/>
    </location>
</feature>
<evidence type="ECO:0000256" key="3">
    <source>
        <dbReference type="ARBA" id="ARBA00022483"/>
    </source>
</evidence>
<feature type="repeat" description="ANK" evidence="16">
    <location>
        <begin position="998"/>
        <end position="1030"/>
    </location>
</feature>
<keyword evidence="5" id="KW-1052">Target cell membrane</keyword>
<evidence type="ECO:0000256" key="7">
    <source>
        <dbReference type="ARBA" id="ARBA00022699"/>
    </source>
</evidence>
<keyword evidence="10 16" id="KW-0040">ANK repeat</keyword>
<feature type="repeat" description="ANK" evidence="16">
    <location>
        <begin position="1453"/>
        <end position="1485"/>
    </location>
</feature>
<feature type="repeat" description="ANK" evidence="16">
    <location>
        <begin position="1229"/>
        <end position="1261"/>
    </location>
</feature>
<keyword evidence="4" id="KW-0964">Secreted</keyword>
<dbReference type="GO" id="GO:0005737">
    <property type="term" value="C:cytoplasm"/>
    <property type="evidence" value="ECO:0007669"/>
    <property type="project" value="TreeGrafter"/>
</dbReference>
<keyword evidence="6" id="KW-0800">Toxin</keyword>
<keyword evidence="8" id="KW-0677">Repeat</keyword>
<feature type="repeat" description="ANK" evidence="16">
    <location>
        <begin position="1486"/>
        <end position="1518"/>
    </location>
</feature>
<dbReference type="Gene3D" id="1.25.40.10">
    <property type="entry name" value="Tetratricopeptide repeat domain"/>
    <property type="match status" value="2"/>
</dbReference>
<dbReference type="InterPro" id="IPR002110">
    <property type="entry name" value="Ankyrin_rpt"/>
</dbReference>
<evidence type="ECO:0000256" key="1">
    <source>
        <dbReference type="ARBA" id="ARBA00004175"/>
    </source>
</evidence>
<evidence type="ECO:0000256" key="15">
    <source>
        <dbReference type="ARBA" id="ARBA00049811"/>
    </source>
</evidence>
<evidence type="ECO:0000313" key="18">
    <source>
        <dbReference type="Proteomes" id="UP000499080"/>
    </source>
</evidence>
<evidence type="ECO:0000313" key="17">
    <source>
        <dbReference type="EMBL" id="GBM30553.1"/>
    </source>
</evidence>
<dbReference type="Pfam" id="PF13606">
    <property type="entry name" value="Ank_3"/>
    <property type="match status" value="1"/>
</dbReference>
<feature type="repeat" description="ANK" evidence="16">
    <location>
        <begin position="1097"/>
        <end position="1129"/>
    </location>
</feature>
<evidence type="ECO:0000256" key="14">
    <source>
        <dbReference type="ARBA" id="ARBA00049715"/>
    </source>
</evidence>
<evidence type="ECO:0000256" key="13">
    <source>
        <dbReference type="ARBA" id="ARBA00049657"/>
    </source>
</evidence>
<accession>A0A4Y2EMN2</accession>
<dbReference type="Pfam" id="PF13374">
    <property type="entry name" value="TPR_10"/>
    <property type="match status" value="1"/>
</dbReference>
<dbReference type="Proteomes" id="UP000499080">
    <property type="component" value="Unassembled WGS sequence"/>
</dbReference>
<name>A0A4Y2EMN2_ARAVE</name>
<reference evidence="17 18" key="1">
    <citation type="journal article" date="2019" name="Sci. Rep.">
        <title>Orb-weaving spider Araneus ventricosus genome elucidates the spidroin gene catalogue.</title>
        <authorList>
            <person name="Kono N."/>
            <person name="Nakamura H."/>
            <person name="Ohtoshi R."/>
            <person name="Moran D.A.P."/>
            <person name="Shinohara A."/>
            <person name="Yoshida Y."/>
            <person name="Fujiwara M."/>
            <person name="Mori M."/>
            <person name="Tomita M."/>
            <person name="Arakawa K."/>
        </authorList>
    </citation>
    <scope>NUCLEOTIDE SEQUENCE [LARGE SCALE GENOMIC DNA]</scope>
</reference>
<evidence type="ECO:0000256" key="10">
    <source>
        <dbReference type="ARBA" id="ARBA00023043"/>
    </source>
</evidence>
<dbReference type="Pfam" id="PF00023">
    <property type="entry name" value="Ank"/>
    <property type="match status" value="1"/>
</dbReference>
<comment type="similarity">
    <text evidence="13">Belongs to the cationic peptide 01 (latrotoxin) family. 03 (alpha-latrotoxin) subfamily.</text>
</comment>